<dbReference type="Proteomes" id="UP000688947">
    <property type="component" value="Unassembled WGS sequence"/>
</dbReference>
<accession>A0A8T1TW56</accession>
<sequence>MAPPMRPDVVRRVACAWTSLTQAKITGASTRPSSRSPHNAPTTTVNIAHTIGVRLGHTRQAAPAEQRRSRGR</sequence>
<proteinExistence type="predicted"/>
<evidence type="ECO:0000256" key="1">
    <source>
        <dbReference type="SAM" id="MobiDB-lite"/>
    </source>
</evidence>
<evidence type="ECO:0000313" key="2">
    <source>
        <dbReference type="EMBL" id="KAG6948430.1"/>
    </source>
</evidence>
<name>A0A8T1TW56_9STRA</name>
<feature type="region of interest" description="Disordered" evidence="1">
    <location>
        <begin position="51"/>
        <end position="72"/>
    </location>
</feature>
<feature type="region of interest" description="Disordered" evidence="1">
    <location>
        <begin position="26"/>
        <end position="45"/>
    </location>
</feature>
<evidence type="ECO:0000313" key="3">
    <source>
        <dbReference type="Proteomes" id="UP000688947"/>
    </source>
</evidence>
<dbReference type="EMBL" id="JAENGZ010001382">
    <property type="protein sequence ID" value="KAG6948430.1"/>
    <property type="molecule type" value="Genomic_DNA"/>
</dbReference>
<reference evidence="2" key="1">
    <citation type="submission" date="2021-01" db="EMBL/GenBank/DDBJ databases">
        <title>Phytophthora aleatoria, a newly-described species from Pinus radiata is distinct from Phytophthora cactorum isolates based on comparative genomics.</title>
        <authorList>
            <person name="Mcdougal R."/>
            <person name="Panda P."/>
            <person name="Williams N."/>
            <person name="Studholme D.J."/>
        </authorList>
    </citation>
    <scope>NUCLEOTIDE SEQUENCE</scope>
    <source>
        <strain evidence="2">NZFS 3830</strain>
    </source>
</reference>
<organism evidence="2 3">
    <name type="scientific">Phytophthora cactorum</name>
    <dbReference type="NCBI Taxonomy" id="29920"/>
    <lineage>
        <taxon>Eukaryota</taxon>
        <taxon>Sar</taxon>
        <taxon>Stramenopiles</taxon>
        <taxon>Oomycota</taxon>
        <taxon>Peronosporomycetes</taxon>
        <taxon>Peronosporales</taxon>
        <taxon>Peronosporaceae</taxon>
        <taxon>Phytophthora</taxon>
    </lineage>
</organism>
<gene>
    <name evidence="2" type="ORF">JG687_00015477</name>
</gene>
<dbReference type="AlphaFoldDB" id="A0A8T1TW56"/>
<protein>
    <submittedName>
        <fullName evidence="2">Uncharacterized protein</fullName>
    </submittedName>
</protein>
<comment type="caution">
    <text evidence="2">The sequence shown here is derived from an EMBL/GenBank/DDBJ whole genome shotgun (WGS) entry which is preliminary data.</text>
</comment>